<evidence type="ECO:0000256" key="7">
    <source>
        <dbReference type="ARBA" id="ARBA00022927"/>
    </source>
</evidence>
<evidence type="ECO:0000256" key="13">
    <source>
        <dbReference type="SAM" id="Phobius"/>
    </source>
</evidence>
<comment type="subcellular location">
    <subcellularLocation>
        <location evidence="1">Mitochondrion outer membrane</location>
        <topology evidence="1">Single-pass membrane protein</topology>
    </subcellularLocation>
</comment>
<evidence type="ECO:0000256" key="11">
    <source>
        <dbReference type="ARBA" id="ARBA00023136"/>
    </source>
</evidence>
<accession>A0A915K6F5</accession>
<keyword evidence="14" id="KW-1185">Reference proteome</keyword>
<sequence>MAEDDIIGDELICPFYIQEVVESVGERLIGLTEMFPEPLRNFSCNLVCGSVSMVKTSFFYLRQAAWVASATAIIGIMPYLIEKERFDYEEQIRQDERKLLLGPGAALSAASKHASTGPMK</sequence>
<evidence type="ECO:0000256" key="9">
    <source>
        <dbReference type="ARBA" id="ARBA00023010"/>
    </source>
</evidence>
<dbReference type="GO" id="GO:0006886">
    <property type="term" value="P:intracellular protein transport"/>
    <property type="evidence" value="ECO:0007669"/>
    <property type="project" value="InterPro"/>
</dbReference>
<evidence type="ECO:0000313" key="14">
    <source>
        <dbReference type="Proteomes" id="UP000887565"/>
    </source>
</evidence>
<dbReference type="CDD" id="cd22884">
    <property type="entry name" value="TOM22"/>
    <property type="match status" value="1"/>
</dbReference>
<evidence type="ECO:0000256" key="12">
    <source>
        <dbReference type="ARBA" id="ARBA00023170"/>
    </source>
</evidence>
<proteinExistence type="inferred from homology"/>
<evidence type="ECO:0000256" key="10">
    <source>
        <dbReference type="ARBA" id="ARBA00023128"/>
    </source>
</evidence>
<evidence type="ECO:0000256" key="4">
    <source>
        <dbReference type="ARBA" id="ARBA00022448"/>
    </source>
</evidence>
<keyword evidence="5 13" id="KW-0812">Transmembrane</keyword>
<keyword evidence="10" id="KW-0496">Mitochondrion</keyword>
<dbReference type="Proteomes" id="UP000887565">
    <property type="component" value="Unplaced"/>
</dbReference>
<comment type="similarity">
    <text evidence="2">Belongs to the Tom22 family.</text>
</comment>
<keyword evidence="6" id="KW-1000">Mitochondrion outer membrane</keyword>
<keyword evidence="11 13" id="KW-0472">Membrane</keyword>
<dbReference type="InterPro" id="IPR005683">
    <property type="entry name" value="Tom22"/>
</dbReference>
<evidence type="ECO:0000256" key="3">
    <source>
        <dbReference type="ARBA" id="ARBA00016229"/>
    </source>
</evidence>
<organism evidence="14 15">
    <name type="scientific">Romanomermis culicivorax</name>
    <name type="common">Nematode worm</name>
    <dbReference type="NCBI Taxonomy" id="13658"/>
    <lineage>
        <taxon>Eukaryota</taxon>
        <taxon>Metazoa</taxon>
        <taxon>Ecdysozoa</taxon>
        <taxon>Nematoda</taxon>
        <taxon>Enoplea</taxon>
        <taxon>Dorylaimia</taxon>
        <taxon>Mermithida</taxon>
        <taxon>Mermithoidea</taxon>
        <taxon>Mermithidae</taxon>
        <taxon>Romanomermis</taxon>
    </lineage>
</organism>
<evidence type="ECO:0000313" key="15">
    <source>
        <dbReference type="WBParaSite" id="nRc.2.0.1.t33913-RA"/>
    </source>
</evidence>
<reference evidence="15" key="1">
    <citation type="submission" date="2022-11" db="UniProtKB">
        <authorList>
            <consortium name="WormBaseParasite"/>
        </authorList>
    </citation>
    <scope>IDENTIFICATION</scope>
</reference>
<keyword evidence="7" id="KW-0653">Protein transport</keyword>
<protein>
    <recommendedName>
        <fullName evidence="3">Mitochondrial import receptor subunit TOM22 homolog</fullName>
    </recommendedName>
</protein>
<dbReference type="PANTHER" id="PTHR12504:SF0">
    <property type="entry name" value="MITOCHONDRIAL IMPORT RECEPTOR SUBUNIT TOM22 HOMOLOG"/>
    <property type="match status" value="1"/>
</dbReference>
<keyword evidence="8 13" id="KW-1133">Transmembrane helix</keyword>
<dbReference type="PANTHER" id="PTHR12504">
    <property type="entry name" value="MITOCHONDRIAL IMPORT RECEPTOR SUBUNIT TOM22"/>
    <property type="match status" value="1"/>
</dbReference>
<keyword evidence="9" id="KW-0811">Translocation</keyword>
<dbReference type="AlphaFoldDB" id="A0A915K6F5"/>
<evidence type="ECO:0000256" key="2">
    <source>
        <dbReference type="ARBA" id="ARBA00009874"/>
    </source>
</evidence>
<dbReference type="OMA" id="FGRSAFW"/>
<dbReference type="GO" id="GO:0005741">
    <property type="term" value="C:mitochondrial outer membrane"/>
    <property type="evidence" value="ECO:0007669"/>
    <property type="project" value="UniProtKB-SubCell"/>
</dbReference>
<name>A0A915K6F5_ROMCU</name>
<evidence type="ECO:0000256" key="1">
    <source>
        <dbReference type="ARBA" id="ARBA00004572"/>
    </source>
</evidence>
<feature type="transmembrane region" description="Helical" evidence="13">
    <location>
        <begin position="63"/>
        <end position="81"/>
    </location>
</feature>
<keyword evidence="4" id="KW-0813">Transport</keyword>
<keyword evidence="12" id="KW-0675">Receptor</keyword>
<evidence type="ECO:0000256" key="6">
    <source>
        <dbReference type="ARBA" id="ARBA00022787"/>
    </source>
</evidence>
<evidence type="ECO:0000256" key="8">
    <source>
        <dbReference type="ARBA" id="ARBA00022989"/>
    </source>
</evidence>
<dbReference type="WBParaSite" id="nRc.2.0.1.t33913-RA">
    <property type="protein sequence ID" value="nRc.2.0.1.t33913-RA"/>
    <property type="gene ID" value="nRc.2.0.1.g33913"/>
</dbReference>
<evidence type="ECO:0000256" key="5">
    <source>
        <dbReference type="ARBA" id="ARBA00022692"/>
    </source>
</evidence>